<reference evidence="8 9" key="1">
    <citation type="submission" date="2016-09" db="EMBL/GenBank/DDBJ databases">
        <title>Complete genome of Desulfosporosinus sp. OL.</title>
        <authorList>
            <person name="Mardanov A."/>
            <person name="Beletsky A."/>
            <person name="Panova A."/>
            <person name="Karnachuk O."/>
            <person name="Ravin N."/>
        </authorList>
    </citation>
    <scope>NUCLEOTIDE SEQUENCE [LARGE SCALE GENOMIC DNA]</scope>
    <source>
        <strain evidence="8 9">OL</strain>
    </source>
</reference>
<evidence type="ECO:0000256" key="6">
    <source>
        <dbReference type="ARBA" id="ARBA00023316"/>
    </source>
</evidence>
<feature type="active site" description="Proton donor/acceptor" evidence="7">
    <location>
        <position position="205"/>
    </location>
</feature>
<keyword evidence="3 7" id="KW-0133">Cell shape</keyword>
<comment type="caution">
    <text evidence="8">The sequence shown here is derived from an EMBL/GenBank/DDBJ whole genome shotgun (WGS) entry which is preliminary data.</text>
</comment>
<dbReference type="InterPro" id="IPR001920">
    <property type="entry name" value="Asp/Glu_race"/>
</dbReference>
<dbReference type="EC" id="5.1.1.3" evidence="2 7"/>
<dbReference type="GO" id="GO:0071555">
    <property type="term" value="P:cell wall organization"/>
    <property type="evidence" value="ECO:0007669"/>
    <property type="project" value="UniProtKB-KW"/>
</dbReference>
<dbReference type="PROSITE" id="PS00924">
    <property type="entry name" value="ASP_GLU_RACEMASE_2"/>
    <property type="match status" value="1"/>
</dbReference>
<dbReference type="EMBL" id="MLBF01000011">
    <property type="protein sequence ID" value="OLN32099.1"/>
    <property type="molecule type" value="Genomic_DNA"/>
</dbReference>
<evidence type="ECO:0000313" key="9">
    <source>
        <dbReference type="Proteomes" id="UP000186102"/>
    </source>
</evidence>
<dbReference type="AlphaFoldDB" id="A0A1Q8QXL5"/>
<keyword evidence="4 7" id="KW-0573">Peptidoglycan synthesis</keyword>
<protein>
    <recommendedName>
        <fullName evidence="2 7">Glutamate racemase</fullName>
        <ecNumber evidence="2 7">5.1.1.3</ecNumber>
    </recommendedName>
</protein>
<dbReference type="STRING" id="1888891.DSOL_1972"/>
<feature type="binding site" evidence="7">
    <location>
        <begin position="43"/>
        <end position="44"/>
    </location>
    <ligand>
        <name>substrate</name>
    </ligand>
</feature>
<dbReference type="GO" id="GO:0009252">
    <property type="term" value="P:peptidoglycan biosynthetic process"/>
    <property type="evidence" value="ECO:0007669"/>
    <property type="project" value="UniProtKB-UniRule"/>
</dbReference>
<dbReference type="GO" id="GO:0008881">
    <property type="term" value="F:glutamate racemase activity"/>
    <property type="evidence" value="ECO:0007669"/>
    <property type="project" value="UniProtKB-UniRule"/>
</dbReference>
<feature type="binding site" evidence="7">
    <location>
        <begin position="206"/>
        <end position="207"/>
    </location>
    <ligand>
        <name>substrate</name>
    </ligand>
</feature>
<evidence type="ECO:0000256" key="7">
    <source>
        <dbReference type="HAMAP-Rule" id="MF_00258"/>
    </source>
</evidence>
<evidence type="ECO:0000256" key="5">
    <source>
        <dbReference type="ARBA" id="ARBA00023235"/>
    </source>
</evidence>
<evidence type="ECO:0000256" key="2">
    <source>
        <dbReference type="ARBA" id="ARBA00013090"/>
    </source>
</evidence>
<proteinExistence type="inferred from homology"/>
<organism evidence="8 9">
    <name type="scientific">Desulfosporosinus metallidurans</name>
    <dbReference type="NCBI Taxonomy" id="1888891"/>
    <lineage>
        <taxon>Bacteria</taxon>
        <taxon>Bacillati</taxon>
        <taxon>Bacillota</taxon>
        <taxon>Clostridia</taxon>
        <taxon>Eubacteriales</taxon>
        <taxon>Desulfitobacteriaceae</taxon>
        <taxon>Desulfosporosinus</taxon>
    </lineage>
</organism>
<gene>
    <name evidence="7" type="primary">murI</name>
    <name evidence="8" type="ORF">DSOL_1972</name>
</gene>
<evidence type="ECO:0000313" key="8">
    <source>
        <dbReference type="EMBL" id="OLN32099.1"/>
    </source>
</evidence>
<dbReference type="PANTHER" id="PTHR21198">
    <property type="entry name" value="GLUTAMATE RACEMASE"/>
    <property type="match status" value="1"/>
</dbReference>
<dbReference type="InterPro" id="IPR004391">
    <property type="entry name" value="Glu_race"/>
</dbReference>
<dbReference type="GO" id="GO:0008360">
    <property type="term" value="P:regulation of cell shape"/>
    <property type="evidence" value="ECO:0007669"/>
    <property type="project" value="UniProtKB-KW"/>
</dbReference>
<accession>A0A1Q8QXL5</accession>
<feature type="binding site" evidence="7">
    <location>
        <begin position="75"/>
        <end position="76"/>
    </location>
    <ligand>
        <name>substrate</name>
    </ligand>
</feature>
<keyword evidence="6 7" id="KW-0961">Cell wall biogenesis/degradation</keyword>
<dbReference type="InterPro" id="IPR015942">
    <property type="entry name" value="Asp/Glu/hydantoin_racemase"/>
</dbReference>
<comment type="catalytic activity">
    <reaction evidence="1 7">
        <text>L-glutamate = D-glutamate</text>
        <dbReference type="Rhea" id="RHEA:12813"/>
        <dbReference type="ChEBI" id="CHEBI:29985"/>
        <dbReference type="ChEBI" id="CHEBI:29986"/>
        <dbReference type="EC" id="5.1.1.3"/>
    </reaction>
</comment>
<dbReference type="PANTHER" id="PTHR21198:SF2">
    <property type="entry name" value="GLUTAMATE RACEMASE"/>
    <property type="match status" value="1"/>
</dbReference>
<dbReference type="Gene3D" id="3.40.50.1860">
    <property type="match status" value="2"/>
</dbReference>
<evidence type="ECO:0000256" key="1">
    <source>
        <dbReference type="ARBA" id="ARBA00001602"/>
    </source>
</evidence>
<name>A0A1Q8QXL5_9FIRM</name>
<keyword evidence="5 7" id="KW-0413">Isomerase</keyword>
<dbReference type="RefSeq" id="WP_075364629.1">
    <property type="nucleotide sequence ID" value="NZ_MLBF01000011.1"/>
</dbReference>
<dbReference type="PROSITE" id="PS00923">
    <property type="entry name" value="ASP_GLU_RACEMASE_1"/>
    <property type="match status" value="1"/>
</dbReference>
<evidence type="ECO:0000256" key="4">
    <source>
        <dbReference type="ARBA" id="ARBA00022984"/>
    </source>
</evidence>
<sequence length="312" mass="33519">MKKQRVIGLFDSGVGGLTVMKEILEQLLDVRIVYFGDTARVPYGNRTREELIRFGEEIVTFLIGQGAEVIVVACNTSSATALPVLRERFDIPMIGMVEPGARLAVEKTIAGRIGLIATETTVRSKAYSSGVSRALAKGSIPEDAELRGAWQQGEQAISVVRAQGCPLFVPLIEAGLANSAEARGIAKTYLAPLKDAGVDALILGCTHYPFLEPVIREILGEDVVIIDPALAVVQELELLLEQMDEREQTGSVGNAGKPETIGLAAAPSALVLGKSHWRTRYFVSGDPGLFRQVGNTLLQEPIDLVEQVTLGD</sequence>
<comment type="similarity">
    <text evidence="7">Belongs to the aspartate/glutamate racemases family.</text>
</comment>
<feature type="active site" description="Proton donor/acceptor" evidence="7">
    <location>
        <position position="74"/>
    </location>
</feature>
<evidence type="ECO:0000256" key="3">
    <source>
        <dbReference type="ARBA" id="ARBA00022960"/>
    </source>
</evidence>
<dbReference type="InterPro" id="IPR033134">
    <property type="entry name" value="Asp/Glu_racemase_AS_2"/>
</dbReference>
<keyword evidence="9" id="KW-1185">Reference proteome</keyword>
<dbReference type="OrthoDB" id="9801055at2"/>
<dbReference type="InterPro" id="IPR018187">
    <property type="entry name" value="Asp/Glu_racemase_AS_1"/>
</dbReference>
<dbReference type="HAMAP" id="MF_00258">
    <property type="entry name" value="Glu_racemase"/>
    <property type="match status" value="1"/>
</dbReference>
<dbReference type="UniPathway" id="UPA00219"/>
<dbReference type="Proteomes" id="UP000186102">
    <property type="component" value="Unassembled WGS sequence"/>
</dbReference>
<comment type="pathway">
    <text evidence="7">Cell wall biogenesis; peptidoglycan biosynthesis.</text>
</comment>
<feature type="binding site" evidence="7">
    <location>
        <begin position="11"/>
        <end position="12"/>
    </location>
    <ligand>
        <name>substrate</name>
    </ligand>
</feature>
<dbReference type="SUPFAM" id="SSF53681">
    <property type="entry name" value="Aspartate/glutamate racemase"/>
    <property type="match status" value="2"/>
</dbReference>
<dbReference type="Pfam" id="PF01177">
    <property type="entry name" value="Asp_Glu_race"/>
    <property type="match status" value="1"/>
</dbReference>
<comment type="function">
    <text evidence="7">Provides the (R)-glutamate required for cell wall biosynthesis.</text>
</comment>